<dbReference type="GO" id="GO:0003677">
    <property type="term" value="F:DNA binding"/>
    <property type="evidence" value="ECO:0007669"/>
    <property type="project" value="UniProtKB-KW"/>
</dbReference>
<evidence type="ECO:0000256" key="3">
    <source>
        <dbReference type="ARBA" id="ARBA00023125"/>
    </source>
</evidence>
<feature type="domain" description="MADS-box" evidence="8">
    <location>
        <begin position="20"/>
        <end position="80"/>
    </location>
</feature>
<organism evidence="9 10">
    <name type="scientific">Camellia sinensis</name>
    <name type="common">Tea plant</name>
    <name type="synonym">Thea sinensis</name>
    <dbReference type="NCBI Taxonomy" id="4442"/>
    <lineage>
        <taxon>Eukaryota</taxon>
        <taxon>Viridiplantae</taxon>
        <taxon>Streptophyta</taxon>
        <taxon>Embryophyta</taxon>
        <taxon>Tracheophyta</taxon>
        <taxon>Spermatophyta</taxon>
        <taxon>Magnoliopsida</taxon>
        <taxon>eudicotyledons</taxon>
        <taxon>Gunneridae</taxon>
        <taxon>Pentapetalae</taxon>
        <taxon>asterids</taxon>
        <taxon>Ericales</taxon>
        <taxon>Theaceae</taxon>
        <taxon>Camellia</taxon>
    </lineage>
</organism>
<dbReference type="PROSITE" id="PS50066">
    <property type="entry name" value="MADS_BOX_2"/>
    <property type="match status" value="1"/>
</dbReference>
<proteinExistence type="predicted"/>
<evidence type="ECO:0000256" key="7">
    <source>
        <dbReference type="SAM" id="Phobius"/>
    </source>
</evidence>
<comment type="subcellular location">
    <subcellularLocation>
        <location evidence="1">Nucleus</location>
    </subcellularLocation>
</comment>
<dbReference type="Gene3D" id="3.40.1810.10">
    <property type="entry name" value="Transcription factor, MADS-box"/>
    <property type="match status" value="1"/>
</dbReference>
<dbReference type="InterPro" id="IPR036879">
    <property type="entry name" value="TF_MADSbox_sf"/>
</dbReference>
<dbReference type="GO" id="GO:0046983">
    <property type="term" value="F:protein dimerization activity"/>
    <property type="evidence" value="ECO:0007669"/>
    <property type="project" value="InterPro"/>
</dbReference>
<protein>
    <recommendedName>
        <fullName evidence="8">MADS-box domain-containing protein</fullName>
    </recommendedName>
</protein>
<evidence type="ECO:0000256" key="1">
    <source>
        <dbReference type="ARBA" id="ARBA00004123"/>
    </source>
</evidence>
<gene>
    <name evidence="9" type="ORF">HYC85_030293</name>
</gene>
<keyword evidence="7" id="KW-1133">Transmembrane helix</keyword>
<dbReference type="SMART" id="SM00432">
    <property type="entry name" value="MADS"/>
    <property type="match status" value="1"/>
</dbReference>
<dbReference type="PRINTS" id="PR00404">
    <property type="entry name" value="MADSDOMAIN"/>
</dbReference>
<feature type="transmembrane region" description="Helical" evidence="7">
    <location>
        <begin position="178"/>
        <end position="209"/>
    </location>
</feature>
<evidence type="ECO:0000256" key="6">
    <source>
        <dbReference type="SAM" id="MobiDB-lite"/>
    </source>
</evidence>
<dbReference type="InterPro" id="IPR002100">
    <property type="entry name" value="TF_MADSbox"/>
</dbReference>
<dbReference type="InterPro" id="IPR050142">
    <property type="entry name" value="MADS-box/MEF2_TF"/>
</dbReference>
<evidence type="ECO:0000256" key="4">
    <source>
        <dbReference type="ARBA" id="ARBA00023163"/>
    </source>
</evidence>
<dbReference type="PANTHER" id="PTHR48019">
    <property type="entry name" value="SERUM RESPONSE FACTOR HOMOLOG"/>
    <property type="match status" value="1"/>
</dbReference>
<dbReference type="AlphaFoldDB" id="A0A7J7G0H3"/>
<accession>A0A7J7G0H3</accession>
<evidence type="ECO:0000313" key="9">
    <source>
        <dbReference type="EMBL" id="KAF5934122.1"/>
    </source>
</evidence>
<evidence type="ECO:0000256" key="2">
    <source>
        <dbReference type="ARBA" id="ARBA00023015"/>
    </source>
</evidence>
<keyword evidence="7" id="KW-0812">Transmembrane</keyword>
<keyword evidence="2" id="KW-0805">Transcription regulation</keyword>
<evidence type="ECO:0000313" key="10">
    <source>
        <dbReference type="Proteomes" id="UP000593564"/>
    </source>
</evidence>
<feature type="region of interest" description="Disordered" evidence="6">
    <location>
        <begin position="1"/>
        <end position="20"/>
    </location>
</feature>
<dbReference type="EMBL" id="JACBKZ010000014">
    <property type="protein sequence ID" value="KAF5934122.1"/>
    <property type="molecule type" value="Genomic_DNA"/>
</dbReference>
<comment type="caution">
    <text evidence="9">The sequence shown here is derived from an EMBL/GenBank/DDBJ whole genome shotgun (WGS) entry which is preliminary data.</text>
</comment>
<dbReference type="Proteomes" id="UP000593564">
    <property type="component" value="Unassembled WGS sequence"/>
</dbReference>
<reference evidence="9 10" key="2">
    <citation type="submission" date="2020-07" db="EMBL/GenBank/DDBJ databases">
        <title>Genome assembly of wild tea tree DASZ reveals pedigree and selection history of tea varieties.</title>
        <authorList>
            <person name="Zhang W."/>
        </authorList>
    </citation>
    <scope>NUCLEOTIDE SEQUENCE [LARGE SCALE GENOMIC DNA]</scope>
    <source>
        <strain evidence="10">cv. G240</strain>
        <tissue evidence="9">Leaf</tissue>
    </source>
</reference>
<keyword evidence="5" id="KW-0539">Nucleus</keyword>
<reference evidence="10" key="1">
    <citation type="journal article" date="2020" name="Nat. Commun.">
        <title>Genome assembly of wild tea tree DASZ reveals pedigree and selection history of tea varieties.</title>
        <authorList>
            <person name="Zhang W."/>
            <person name="Zhang Y."/>
            <person name="Qiu H."/>
            <person name="Guo Y."/>
            <person name="Wan H."/>
            <person name="Zhang X."/>
            <person name="Scossa F."/>
            <person name="Alseekh S."/>
            <person name="Zhang Q."/>
            <person name="Wang P."/>
            <person name="Xu L."/>
            <person name="Schmidt M.H."/>
            <person name="Jia X."/>
            <person name="Li D."/>
            <person name="Zhu A."/>
            <person name="Guo F."/>
            <person name="Chen W."/>
            <person name="Ni D."/>
            <person name="Usadel B."/>
            <person name="Fernie A.R."/>
            <person name="Wen W."/>
        </authorList>
    </citation>
    <scope>NUCLEOTIDE SEQUENCE [LARGE SCALE GENOMIC DNA]</scope>
    <source>
        <strain evidence="10">cv. G240</strain>
    </source>
</reference>
<keyword evidence="7" id="KW-0472">Membrane</keyword>
<feature type="compositionally biased region" description="Basic residues" evidence="6">
    <location>
        <begin position="1"/>
        <end position="16"/>
    </location>
</feature>
<dbReference type="Pfam" id="PF00319">
    <property type="entry name" value="SRF-TF"/>
    <property type="match status" value="1"/>
</dbReference>
<keyword evidence="10" id="KW-1185">Reference proteome</keyword>
<name>A0A7J7G0H3_CAMSI</name>
<evidence type="ECO:0000259" key="8">
    <source>
        <dbReference type="PROSITE" id="PS50066"/>
    </source>
</evidence>
<evidence type="ECO:0000256" key="5">
    <source>
        <dbReference type="ARBA" id="ARBA00023242"/>
    </source>
</evidence>
<dbReference type="SUPFAM" id="SSF55455">
    <property type="entry name" value="SRF-like"/>
    <property type="match status" value="1"/>
</dbReference>
<keyword evidence="3" id="KW-0238">DNA-binding</keyword>
<keyword evidence="4" id="KW-0804">Transcription</keyword>
<sequence length="258" mass="29323">MRKTRWRGTLTHQKRNQKMDRRVKLKTKRLESTSNQQVTYLRRRNGILKKAKELFILCDIDIALLMFSPIGKPTLFRRERSNIEEVITKSAQLTPQERTKSSAPKKTFKKLDHDVNIQDFLGSSISRFTGGRQPRLGRPPDLNLFRLFSTHTLTSSTFSYTPPPLCRRRHPHHRLASIAVHLASHISVVVLLLVVVVGVSGAAFLLVFLSSLLPQAQPPHWFISTLTTRPTRHSVAHVPRRVSGSPFDGSTLSVGHDF</sequence>
<dbReference type="GO" id="GO:0005634">
    <property type="term" value="C:nucleus"/>
    <property type="evidence" value="ECO:0007669"/>
    <property type="project" value="UniProtKB-SubCell"/>
</dbReference>